<dbReference type="AlphaFoldDB" id="A0A915DR71"/>
<dbReference type="PANTHER" id="PTHR34150:SF3">
    <property type="entry name" value="CC DOMAIN-CONTAINING PROTEIN"/>
    <property type="match status" value="1"/>
</dbReference>
<dbReference type="InterPro" id="IPR000742">
    <property type="entry name" value="EGF"/>
</dbReference>
<dbReference type="Proteomes" id="UP000887574">
    <property type="component" value="Unplaced"/>
</dbReference>
<evidence type="ECO:0000313" key="2">
    <source>
        <dbReference type="Proteomes" id="UP000887574"/>
    </source>
</evidence>
<organism evidence="2 3">
    <name type="scientific">Ditylenchus dipsaci</name>
    <dbReference type="NCBI Taxonomy" id="166011"/>
    <lineage>
        <taxon>Eukaryota</taxon>
        <taxon>Metazoa</taxon>
        <taxon>Ecdysozoa</taxon>
        <taxon>Nematoda</taxon>
        <taxon>Chromadorea</taxon>
        <taxon>Rhabditida</taxon>
        <taxon>Tylenchina</taxon>
        <taxon>Tylenchomorpha</taxon>
        <taxon>Sphaerularioidea</taxon>
        <taxon>Anguinidae</taxon>
        <taxon>Anguininae</taxon>
        <taxon>Ditylenchus</taxon>
    </lineage>
</organism>
<dbReference type="InterPro" id="IPR006150">
    <property type="entry name" value="Cys_repeat_1"/>
</dbReference>
<proteinExistence type="predicted"/>
<sequence length="328" mass="35090">MNSYLNWLGFCQLRSHPASEETVWLNSSTQLDGGLGERGLSKRDAGVQQSFNIDKPSDKFPTIYYICGEYPNQVYSITPCQVCRNGGRDLQVGCTSAIQCTPYFRGVSACIDGRCCTSGANTNNPDPNLPDAGLNTIYNPYSVPSVVVLANPGTNNQYDNTNNGLKGSLLESREFGYCPRGDRSNIRCSAIGQCPMNHICLNGMCCPKGTNDYLQACGGQMAIAACAGGTCLEGMVCTASDYCCQCPVGRSGGRCNQGGCAPGYRCHTNGYCCSWCPDNTTPFGTCKNNQQCAPGFQCRAGDICCQEQTNAYLAAQYVPYGGYVTNGA</sequence>
<protein>
    <submittedName>
        <fullName evidence="3">EGF-like domain-containing protein</fullName>
    </submittedName>
</protein>
<evidence type="ECO:0000259" key="1">
    <source>
        <dbReference type="PROSITE" id="PS00022"/>
    </source>
</evidence>
<dbReference type="WBParaSite" id="jg22787">
    <property type="protein sequence ID" value="jg22787"/>
    <property type="gene ID" value="jg22787"/>
</dbReference>
<evidence type="ECO:0000313" key="3">
    <source>
        <dbReference type="WBParaSite" id="jg22787"/>
    </source>
</evidence>
<feature type="domain" description="EGF-like" evidence="1">
    <location>
        <begin position="244"/>
        <end position="255"/>
    </location>
</feature>
<name>A0A915DR71_9BILA</name>
<dbReference type="SMART" id="SM00289">
    <property type="entry name" value="WR1"/>
    <property type="match status" value="4"/>
</dbReference>
<reference evidence="3" key="1">
    <citation type="submission" date="2022-11" db="UniProtKB">
        <authorList>
            <consortium name="WormBaseParasite"/>
        </authorList>
    </citation>
    <scope>IDENTIFICATION</scope>
</reference>
<dbReference type="PANTHER" id="PTHR34150">
    <property type="entry name" value="PROTEIN CBG08832-RELATED"/>
    <property type="match status" value="1"/>
</dbReference>
<accession>A0A915DR71</accession>
<dbReference type="PROSITE" id="PS00022">
    <property type="entry name" value="EGF_1"/>
    <property type="match status" value="1"/>
</dbReference>
<keyword evidence="2" id="KW-1185">Reference proteome</keyword>